<comment type="catalytic activity">
    <reaction evidence="5 6">
        <text>biotin + L-lysyl-[protein] + ATP = N(6)-biotinyl-L-lysyl-[protein] + AMP + diphosphate + H(+)</text>
        <dbReference type="Rhea" id="RHEA:11756"/>
        <dbReference type="Rhea" id="RHEA-COMP:9752"/>
        <dbReference type="Rhea" id="RHEA-COMP:10505"/>
        <dbReference type="ChEBI" id="CHEBI:15378"/>
        <dbReference type="ChEBI" id="CHEBI:29969"/>
        <dbReference type="ChEBI" id="CHEBI:30616"/>
        <dbReference type="ChEBI" id="CHEBI:33019"/>
        <dbReference type="ChEBI" id="CHEBI:57586"/>
        <dbReference type="ChEBI" id="CHEBI:83144"/>
        <dbReference type="ChEBI" id="CHEBI:456215"/>
        <dbReference type="EC" id="6.3.4.15"/>
    </reaction>
</comment>
<evidence type="ECO:0000256" key="2">
    <source>
        <dbReference type="ARBA" id="ARBA00022741"/>
    </source>
</evidence>
<dbReference type="GO" id="GO:0003677">
    <property type="term" value="F:DNA binding"/>
    <property type="evidence" value="ECO:0007669"/>
    <property type="project" value="UniProtKB-UniRule"/>
</dbReference>
<gene>
    <name evidence="6 8" type="primary">birA</name>
    <name evidence="8" type="ORF">FHP88_01220</name>
</gene>
<dbReference type="AlphaFoldDB" id="A0A558DPD0"/>
<feature type="domain" description="BPL/LPL catalytic" evidence="7">
    <location>
        <begin position="69"/>
        <end position="261"/>
    </location>
</feature>
<dbReference type="RefSeq" id="WP_144357164.1">
    <property type="nucleotide sequence ID" value="NZ_VMNH01000003.1"/>
</dbReference>
<dbReference type="InterPro" id="IPR004143">
    <property type="entry name" value="BPL_LPL_catalytic"/>
</dbReference>
<dbReference type="InterPro" id="IPR013196">
    <property type="entry name" value="HTH_11"/>
</dbReference>
<dbReference type="HAMAP" id="MF_00978">
    <property type="entry name" value="Bifunct_BirA"/>
    <property type="match status" value="1"/>
</dbReference>
<evidence type="ECO:0000256" key="1">
    <source>
        <dbReference type="ARBA" id="ARBA00022598"/>
    </source>
</evidence>
<dbReference type="Pfam" id="PF08279">
    <property type="entry name" value="HTH_11"/>
    <property type="match status" value="1"/>
</dbReference>
<dbReference type="SUPFAM" id="SSF46785">
    <property type="entry name" value="Winged helix' DNA-binding domain"/>
    <property type="match status" value="1"/>
</dbReference>
<keyword evidence="6" id="KW-0805">Transcription regulation</keyword>
<evidence type="ECO:0000256" key="5">
    <source>
        <dbReference type="ARBA" id="ARBA00047846"/>
    </source>
</evidence>
<comment type="caution">
    <text evidence="8">The sequence shown here is derived from an EMBL/GenBank/DDBJ whole genome shotgun (WGS) entry which is preliminary data.</text>
</comment>
<feature type="binding site" evidence="6">
    <location>
        <position position="188"/>
    </location>
    <ligand>
        <name>biotin</name>
        <dbReference type="ChEBI" id="CHEBI:57586"/>
    </ligand>
</feature>
<dbReference type="Gene3D" id="1.10.10.10">
    <property type="entry name" value="Winged helix-like DNA-binding domain superfamily/Winged helix DNA-binding domain"/>
    <property type="match status" value="1"/>
</dbReference>
<dbReference type="GO" id="GO:0006355">
    <property type="term" value="P:regulation of DNA-templated transcription"/>
    <property type="evidence" value="ECO:0007669"/>
    <property type="project" value="UniProtKB-UniRule"/>
</dbReference>
<dbReference type="PANTHER" id="PTHR12835">
    <property type="entry name" value="BIOTIN PROTEIN LIGASE"/>
    <property type="match status" value="1"/>
</dbReference>
<dbReference type="InterPro" id="IPR045864">
    <property type="entry name" value="aa-tRNA-synth_II/BPL/LPL"/>
</dbReference>
<evidence type="ECO:0000259" key="7">
    <source>
        <dbReference type="PROSITE" id="PS51733"/>
    </source>
</evidence>
<feature type="DNA-binding region" description="H-T-H motif" evidence="6">
    <location>
        <begin position="19"/>
        <end position="38"/>
    </location>
</feature>
<keyword evidence="6" id="KW-0804">Transcription</keyword>
<dbReference type="InterPro" id="IPR036388">
    <property type="entry name" value="WH-like_DNA-bd_sf"/>
</dbReference>
<keyword evidence="3 6" id="KW-0067">ATP-binding</keyword>
<evidence type="ECO:0000256" key="6">
    <source>
        <dbReference type="HAMAP-Rule" id="MF_00978"/>
    </source>
</evidence>
<sequence length="326" mass="35858">MNYPRQLLLLLADGGWHSGEELASQLGISRTAVWKQLGQLKELLNVECHAVRGRGYRLPVPIELLDERSIRKSLSPAAKHKLPDIHILDSIASTNSYLMGKVPEQLTPGLVCVAEQQTEGRGRRGRSWVSPFGHNIYFSMYFRFPLAPAELSGISLVAGLAVVLTLKQLGVIDVGLKWPNDILYKDQKLAGLLLEVAGEQSGPSNVVVGIGLNINLSKTDAESIDQPWIDLKNIPGGESISRNRIVAGLVGNLFEMMGQFEKEGLMSLRDMWRQYDLYDGKSIQLQLGDRQISGVHRGIDESGALLVETEEGIKAYHGGEVSLRLA</sequence>
<organism evidence="8 9">
    <name type="scientific">Sedimenticola selenatireducens</name>
    <dbReference type="NCBI Taxonomy" id="191960"/>
    <lineage>
        <taxon>Bacteria</taxon>
        <taxon>Pseudomonadati</taxon>
        <taxon>Pseudomonadota</taxon>
        <taxon>Gammaproteobacteria</taxon>
        <taxon>Chromatiales</taxon>
        <taxon>Sedimenticolaceae</taxon>
        <taxon>Sedimenticola</taxon>
    </lineage>
</organism>
<accession>A0A558DPD0</accession>
<proteinExistence type="inferred from homology"/>
<keyword evidence="6" id="KW-0238">DNA-binding</keyword>
<keyword evidence="6" id="KW-0678">Repressor</keyword>
<dbReference type="Proteomes" id="UP000316649">
    <property type="component" value="Unassembled WGS sequence"/>
</dbReference>
<dbReference type="EC" id="6.3.4.15" evidence="6"/>
<dbReference type="InterPro" id="IPR004408">
    <property type="entry name" value="Biotin_CoA_COase_ligase"/>
</dbReference>
<keyword evidence="2 6" id="KW-0547">Nucleotide-binding</keyword>
<protein>
    <recommendedName>
        <fullName evidence="6">Bifunctional ligase/repressor BirA</fullName>
    </recommendedName>
    <alternativeName>
        <fullName evidence="6">Biotin operon repressor</fullName>
    </alternativeName>
    <alternativeName>
        <fullName evidence="6">Biotin--[acetyl-CoA-carboxylase] ligase</fullName>
        <ecNumber evidence="6">6.3.4.15</ecNumber>
    </alternativeName>
    <alternativeName>
        <fullName evidence="6">Biotin--protein ligase</fullName>
    </alternativeName>
    <alternativeName>
        <fullName evidence="6">Biotin-[acetyl-CoA carboxylase] synthetase</fullName>
    </alternativeName>
</protein>
<dbReference type="InterPro" id="IPR003142">
    <property type="entry name" value="BPL_C"/>
</dbReference>
<dbReference type="EMBL" id="VMNH01000003">
    <property type="protein sequence ID" value="TVO78319.1"/>
    <property type="molecule type" value="Genomic_DNA"/>
</dbReference>
<evidence type="ECO:0000313" key="9">
    <source>
        <dbReference type="Proteomes" id="UP000316649"/>
    </source>
</evidence>
<dbReference type="InterPro" id="IPR036390">
    <property type="entry name" value="WH_DNA-bd_sf"/>
</dbReference>
<dbReference type="NCBIfam" id="TIGR00121">
    <property type="entry name" value="birA_ligase"/>
    <property type="match status" value="1"/>
</dbReference>
<dbReference type="CDD" id="cd00090">
    <property type="entry name" value="HTH_ARSR"/>
    <property type="match status" value="1"/>
</dbReference>
<comment type="similarity">
    <text evidence="6">Belongs to the biotin--protein ligase family.</text>
</comment>
<dbReference type="GO" id="GO:0005737">
    <property type="term" value="C:cytoplasm"/>
    <property type="evidence" value="ECO:0007669"/>
    <property type="project" value="TreeGrafter"/>
</dbReference>
<keyword evidence="4 6" id="KW-0092">Biotin</keyword>
<dbReference type="PANTHER" id="PTHR12835:SF5">
    <property type="entry name" value="BIOTIN--PROTEIN LIGASE"/>
    <property type="match status" value="1"/>
</dbReference>
<dbReference type="GO" id="GO:0005524">
    <property type="term" value="F:ATP binding"/>
    <property type="evidence" value="ECO:0007669"/>
    <property type="project" value="UniProtKB-UniRule"/>
</dbReference>
<dbReference type="PROSITE" id="PS51733">
    <property type="entry name" value="BPL_LPL_CATALYTIC"/>
    <property type="match status" value="1"/>
</dbReference>
<evidence type="ECO:0000313" key="8">
    <source>
        <dbReference type="EMBL" id="TVO78319.1"/>
    </source>
</evidence>
<keyword evidence="1 6" id="KW-0436">Ligase</keyword>
<dbReference type="Gene3D" id="2.30.30.100">
    <property type="match status" value="1"/>
</dbReference>
<dbReference type="SUPFAM" id="SSF55681">
    <property type="entry name" value="Class II aaRS and biotin synthetases"/>
    <property type="match status" value="1"/>
</dbReference>
<dbReference type="InterPro" id="IPR030855">
    <property type="entry name" value="Bifunct_BirA"/>
</dbReference>
<dbReference type="Pfam" id="PF03099">
    <property type="entry name" value="BPL_LplA_LipB"/>
    <property type="match status" value="1"/>
</dbReference>
<comment type="function">
    <text evidence="6">Acts both as a biotin--[acetyl-CoA-carboxylase] ligase and a biotin-operon repressor. In the presence of ATP, BirA activates biotin to form the BirA-biotinyl-5'-adenylate (BirA-bio-5'-AMP or holoBirA) complex. HoloBirA can either transfer the biotinyl moiety to the biotin carboxyl carrier protein (BCCP) subunit of acetyl-CoA carboxylase, or bind to the biotin operator site and inhibit transcription of the operon.</text>
</comment>
<dbReference type="NCBIfam" id="NF008847">
    <property type="entry name" value="PRK11886.1-2"/>
    <property type="match status" value="1"/>
</dbReference>
<evidence type="ECO:0000256" key="4">
    <source>
        <dbReference type="ARBA" id="ARBA00023267"/>
    </source>
</evidence>
<dbReference type="InterPro" id="IPR008988">
    <property type="entry name" value="Transcriptional_repressor_C"/>
</dbReference>
<dbReference type="Gene3D" id="3.30.930.10">
    <property type="entry name" value="Bira Bifunctional Protein, Domain 2"/>
    <property type="match status" value="1"/>
</dbReference>
<dbReference type="SUPFAM" id="SSF50037">
    <property type="entry name" value="C-terminal domain of transcriptional repressors"/>
    <property type="match status" value="1"/>
</dbReference>
<dbReference type="Pfam" id="PF02237">
    <property type="entry name" value="BPL_C"/>
    <property type="match status" value="1"/>
</dbReference>
<dbReference type="OrthoDB" id="9807064at2"/>
<feature type="binding site" evidence="6">
    <location>
        <position position="117"/>
    </location>
    <ligand>
        <name>biotin</name>
        <dbReference type="ChEBI" id="CHEBI:57586"/>
    </ligand>
</feature>
<name>A0A558DPD0_9GAMM</name>
<feature type="binding site" evidence="6">
    <location>
        <begin position="93"/>
        <end position="95"/>
    </location>
    <ligand>
        <name>biotin</name>
        <dbReference type="ChEBI" id="CHEBI:57586"/>
    </ligand>
</feature>
<reference evidence="8 9" key="1">
    <citation type="submission" date="2019-07" db="EMBL/GenBank/DDBJ databases">
        <title>The pathways for chlorine oxyanion respiration interact through the shared metabolite chlorate.</title>
        <authorList>
            <person name="Barnum T.P."/>
            <person name="Cheng Y."/>
            <person name="Hill K.A."/>
            <person name="Lucas L.N."/>
            <person name="Carlson H.K."/>
            <person name="Coates J.D."/>
        </authorList>
    </citation>
    <scope>NUCLEOTIDE SEQUENCE [LARGE SCALE GENOMIC DNA]</scope>
    <source>
        <strain evidence="8 9">BK-1</strain>
    </source>
</reference>
<keyword evidence="9" id="KW-1185">Reference proteome</keyword>
<dbReference type="GO" id="GO:0004077">
    <property type="term" value="F:biotin--[biotin carboxyl-carrier protein] ligase activity"/>
    <property type="evidence" value="ECO:0007669"/>
    <property type="project" value="UniProtKB-UniRule"/>
</dbReference>
<feature type="binding site" evidence="6">
    <location>
        <begin position="121"/>
        <end position="123"/>
    </location>
    <ligand>
        <name>biotin</name>
        <dbReference type="ChEBI" id="CHEBI:57586"/>
    </ligand>
</feature>
<dbReference type="InterPro" id="IPR011991">
    <property type="entry name" value="ArsR-like_HTH"/>
</dbReference>
<evidence type="ECO:0000256" key="3">
    <source>
        <dbReference type="ARBA" id="ARBA00022840"/>
    </source>
</evidence>
<dbReference type="CDD" id="cd16442">
    <property type="entry name" value="BPL"/>
    <property type="match status" value="1"/>
</dbReference>